<keyword evidence="16 22" id="KW-1133">Transmembrane helix</keyword>
<sequence>MKRIIKAFVYSMAGLKATWQNETAFKQEVILSAILLPLIFWLTNDVIERVILIMPIFLVLIVEILNSAIEACIDRIGAEIHPLSKQAKDMGSAAVWLSLLLVVIVWSIILIK</sequence>
<evidence type="ECO:0000256" key="9">
    <source>
        <dbReference type="ARBA" id="ARBA00022679"/>
    </source>
</evidence>
<keyword evidence="12" id="KW-0547">Nucleotide-binding</keyword>
<organism evidence="23">
    <name type="scientific">hydrothermal vent metagenome</name>
    <dbReference type="NCBI Taxonomy" id="652676"/>
    <lineage>
        <taxon>unclassified sequences</taxon>
        <taxon>metagenomes</taxon>
        <taxon>ecological metagenomes</taxon>
    </lineage>
</organism>
<evidence type="ECO:0000256" key="22">
    <source>
        <dbReference type="SAM" id="Phobius"/>
    </source>
</evidence>
<evidence type="ECO:0000256" key="21">
    <source>
        <dbReference type="ARBA" id="ARBA00031546"/>
    </source>
</evidence>
<evidence type="ECO:0000256" key="4">
    <source>
        <dbReference type="ARBA" id="ARBA00012133"/>
    </source>
</evidence>
<evidence type="ECO:0000256" key="14">
    <source>
        <dbReference type="ARBA" id="ARBA00022840"/>
    </source>
</evidence>
<dbReference type="EMBL" id="FPHJ01000043">
    <property type="protein sequence ID" value="SFV64755.1"/>
    <property type="molecule type" value="Genomic_DNA"/>
</dbReference>
<evidence type="ECO:0000256" key="15">
    <source>
        <dbReference type="ARBA" id="ARBA00022842"/>
    </source>
</evidence>
<proteinExistence type="inferred from homology"/>
<evidence type="ECO:0000256" key="10">
    <source>
        <dbReference type="ARBA" id="ARBA00022692"/>
    </source>
</evidence>
<keyword evidence="11" id="KW-0479">Metal-binding</keyword>
<keyword evidence="19" id="KW-0594">Phospholipid biosynthesis</keyword>
<keyword evidence="15" id="KW-0460">Magnesium</keyword>
<dbReference type="GO" id="GO:0005524">
    <property type="term" value="F:ATP binding"/>
    <property type="evidence" value="ECO:0007669"/>
    <property type="project" value="UniProtKB-KW"/>
</dbReference>
<evidence type="ECO:0000256" key="2">
    <source>
        <dbReference type="ARBA" id="ARBA00004429"/>
    </source>
</evidence>
<dbReference type="GO" id="GO:0005886">
    <property type="term" value="C:plasma membrane"/>
    <property type="evidence" value="ECO:0007669"/>
    <property type="project" value="UniProtKB-SubCell"/>
</dbReference>
<reference evidence="23" key="1">
    <citation type="submission" date="2016-10" db="EMBL/GenBank/DDBJ databases">
        <authorList>
            <person name="de Groot N.N."/>
        </authorList>
    </citation>
    <scope>NUCLEOTIDE SEQUENCE</scope>
</reference>
<evidence type="ECO:0000256" key="6">
    <source>
        <dbReference type="ARBA" id="ARBA00022475"/>
    </source>
</evidence>
<dbReference type="EC" id="2.7.1.107" evidence="4"/>
<evidence type="ECO:0000256" key="12">
    <source>
        <dbReference type="ARBA" id="ARBA00022741"/>
    </source>
</evidence>
<evidence type="ECO:0000256" key="7">
    <source>
        <dbReference type="ARBA" id="ARBA00022516"/>
    </source>
</evidence>
<evidence type="ECO:0000256" key="1">
    <source>
        <dbReference type="ARBA" id="ARBA00001946"/>
    </source>
</evidence>
<keyword evidence="18 22" id="KW-0472">Membrane</keyword>
<evidence type="ECO:0000256" key="17">
    <source>
        <dbReference type="ARBA" id="ARBA00023098"/>
    </source>
</evidence>
<keyword evidence="8" id="KW-0997">Cell inner membrane</keyword>
<keyword evidence="20" id="KW-1208">Phospholipid metabolism</keyword>
<evidence type="ECO:0000256" key="11">
    <source>
        <dbReference type="ARBA" id="ARBA00022723"/>
    </source>
</evidence>
<evidence type="ECO:0000256" key="13">
    <source>
        <dbReference type="ARBA" id="ARBA00022777"/>
    </source>
</evidence>
<keyword evidence="9 23" id="KW-0808">Transferase</keyword>
<dbReference type="InterPro" id="IPR036945">
    <property type="entry name" value="DAGK_sf"/>
</dbReference>
<dbReference type="PANTHER" id="PTHR34299">
    <property type="entry name" value="DIACYLGLYCEROL KINASE"/>
    <property type="match status" value="1"/>
</dbReference>
<dbReference type="Gene3D" id="1.10.287.3610">
    <property type="match status" value="1"/>
</dbReference>
<comment type="subcellular location">
    <subcellularLocation>
        <location evidence="2">Cell inner membrane</location>
        <topology evidence="2">Multi-pass membrane protein</topology>
    </subcellularLocation>
</comment>
<evidence type="ECO:0000256" key="20">
    <source>
        <dbReference type="ARBA" id="ARBA00023264"/>
    </source>
</evidence>
<keyword evidence="13 23" id="KW-0418">Kinase</keyword>
<dbReference type="PANTHER" id="PTHR34299:SF1">
    <property type="entry name" value="DIACYLGLYCEROL KINASE"/>
    <property type="match status" value="1"/>
</dbReference>
<gene>
    <name evidence="23" type="ORF">MNB_SUP05-5-54</name>
</gene>
<comment type="similarity">
    <text evidence="3">Belongs to the bacterial diacylglycerol kinase family.</text>
</comment>
<dbReference type="GO" id="GO:0046872">
    <property type="term" value="F:metal ion binding"/>
    <property type="evidence" value="ECO:0007669"/>
    <property type="project" value="UniProtKB-KW"/>
</dbReference>
<keyword evidence="10 22" id="KW-0812">Transmembrane</keyword>
<keyword evidence="14" id="KW-0067">ATP-binding</keyword>
<keyword evidence="7" id="KW-0444">Lipid biosynthesis</keyword>
<feature type="transmembrane region" description="Helical" evidence="22">
    <location>
        <begin position="90"/>
        <end position="111"/>
    </location>
</feature>
<feature type="transmembrane region" description="Helical" evidence="22">
    <location>
        <begin position="50"/>
        <end position="69"/>
    </location>
</feature>
<evidence type="ECO:0000256" key="16">
    <source>
        <dbReference type="ARBA" id="ARBA00022989"/>
    </source>
</evidence>
<evidence type="ECO:0000256" key="19">
    <source>
        <dbReference type="ARBA" id="ARBA00023209"/>
    </source>
</evidence>
<keyword evidence="6" id="KW-1003">Cell membrane</keyword>
<keyword evidence="17" id="KW-0443">Lipid metabolism</keyword>
<dbReference type="CDD" id="cd14264">
    <property type="entry name" value="DAGK_IM"/>
    <property type="match status" value="1"/>
</dbReference>
<dbReference type="InterPro" id="IPR000829">
    <property type="entry name" value="DAGK"/>
</dbReference>
<evidence type="ECO:0000256" key="8">
    <source>
        <dbReference type="ARBA" id="ARBA00022519"/>
    </source>
</evidence>
<dbReference type="GO" id="GO:0006654">
    <property type="term" value="P:phosphatidic acid biosynthetic process"/>
    <property type="evidence" value="ECO:0007669"/>
    <property type="project" value="InterPro"/>
</dbReference>
<comment type="cofactor">
    <cofactor evidence="1">
        <name>Mg(2+)</name>
        <dbReference type="ChEBI" id="CHEBI:18420"/>
    </cofactor>
</comment>
<accession>A0A1W1CG77</accession>
<dbReference type="GO" id="GO:0004143">
    <property type="term" value="F:ATP-dependent diacylglycerol kinase activity"/>
    <property type="evidence" value="ECO:0007669"/>
    <property type="project" value="UniProtKB-EC"/>
</dbReference>
<protein>
    <recommendedName>
        <fullName evidence="5">Diacylglycerol kinase</fullName>
        <ecNumber evidence="4">2.7.1.107</ecNumber>
    </recommendedName>
    <alternativeName>
        <fullName evidence="21">Diglyceride kinase</fullName>
    </alternativeName>
</protein>
<evidence type="ECO:0000256" key="5">
    <source>
        <dbReference type="ARBA" id="ARBA00017575"/>
    </source>
</evidence>
<dbReference type="Pfam" id="PF01219">
    <property type="entry name" value="DAGK_prokar"/>
    <property type="match status" value="1"/>
</dbReference>
<evidence type="ECO:0000313" key="23">
    <source>
        <dbReference type="EMBL" id="SFV64755.1"/>
    </source>
</evidence>
<name>A0A1W1CG77_9ZZZZ</name>
<evidence type="ECO:0000256" key="3">
    <source>
        <dbReference type="ARBA" id="ARBA00005967"/>
    </source>
</evidence>
<dbReference type="InterPro" id="IPR033718">
    <property type="entry name" value="DAGK_prok"/>
</dbReference>
<dbReference type="AlphaFoldDB" id="A0A1W1CG77"/>
<evidence type="ECO:0000256" key="18">
    <source>
        <dbReference type="ARBA" id="ARBA00023136"/>
    </source>
</evidence>